<dbReference type="RefSeq" id="WP_054327466.1">
    <property type="nucleotide sequence ID" value="NZ_JACOPL010000002.1"/>
</dbReference>
<dbReference type="EMBL" id="JACOPL010000002">
    <property type="protein sequence ID" value="MBC5724508.1"/>
    <property type="molecule type" value="Genomic_DNA"/>
</dbReference>
<gene>
    <name evidence="2" type="ORF">H8S45_03355</name>
</gene>
<keyword evidence="3" id="KW-1185">Reference proteome</keyword>
<feature type="transmembrane region" description="Helical" evidence="1">
    <location>
        <begin position="71"/>
        <end position="92"/>
    </location>
</feature>
<reference evidence="2" key="1">
    <citation type="submission" date="2020-08" db="EMBL/GenBank/DDBJ databases">
        <title>Genome public.</title>
        <authorList>
            <person name="Liu C."/>
            <person name="Sun Q."/>
        </authorList>
    </citation>
    <scope>NUCLEOTIDE SEQUENCE</scope>
    <source>
        <strain evidence="2">NSJ-28</strain>
    </source>
</reference>
<evidence type="ECO:0000313" key="3">
    <source>
        <dbReference type="Proteomes" id="UP000606499"/>
    </source>
</evidence>
<comment type="caution">
    <text evidence="2">The sequence shown here is derived from an EMBL/GenBank/DDBJ whole genome shotgun (WGS) entry which is preliminary data.</text>
</comment>
<evidence type="ECO:0000256" key="1">
    <source>
        <dbReference type="SAM" id="Phobius"/>
    </source>
</evidence>
<keyword evidence="1" id="KW-0472">Membrane</keyword>
<name>A0A923LSL7_9FIRM</name>
<sequence>MKCQHCGINFDDGDRECPICGARAGSRGRLSVRRGASFRPHGSAAPKTTEPTILNGKVKKDRAAQKKKGRVIALVSAAVVLLQLVPAVFGLIGDFVGDIRFGEPYVEPEPPYSEADDWYEDDGGAYNVISLADLLGLRSVVELPDGSLLELYAEGDEHYSLYIEGRYSESGDVWIMYNAPDDELYPDIAQYPPEEYDSFTICLTYDSLEWEEPAVDISYHQEMGDMWLLAHISRDGSEIVLDDWFGDAAFLFGEEQFLPVKAVETA</sequence>
<protein>
    <submittedName>
        <fullName evidence="2">Zinc ribbon domain-containing protein</fullName>
    </submittedName>
</protein>
<dbReference type="Proteomes" id="UP000606499">
    <property type="component" value="Unassembled WGS sequence"/>
</dbReference>
<accession>A0A923LSL7</accession>
<keyword evidence="1" id="KW-0812">Transmembrane</keyword>
<evidence type="ECO:0000313" key="2">
    <source>
        <dbReference type="EMBL" id="MBC5724508.1"/>
    </source>
</evidence>
<dbReference type="AlphaFoldDB" id="A0A923LSL7"/>
<organism evidence="2 3">
    <name type="scientific">Agathobaculum faecis</name>
    <dbReference type="NCBI Taxonomy" id="2763013"/>
    <lineage>
        <taxon>Bacteria</taxon>
        <taxon>Bacillati</taxon>
        <taxon>Bacillota</taxon>
        <taxon>Clostridia</taxon>
        <taxon>Eubacteriales</taxon>
        <taxon>Butyricicoccaceae</taxon>
        <taxon>Agathobaculum</taxon>
    </lineage>
</organism>
<proteinExistence type="predicted"/>
<keyword evidence="1" id="KW-1133">Transmembrane helix</keyword>